<organism evidence="1 2">
    <name type="scientific">Vibrio maritimus</name>
    <dbReference type="NCBI Taxonomy" id="990268"/>
    <lineage>
        <taxon>Bacteria</taxon>
        <taxon>Pseudomonadati</taxon>
        <taxon>Pseudomonadota</taxon>
        <taxon>Gammaproteobacteria</taxon>
        <taxon>Vibrionales</taxon>
        <taxon>Vibrionaceae</taxon>
        <taxon>Vibrio</taxon>
    </lineage>
</organism>
<dbReference type="Proteomes" id="UP000029224">
    <property type="component" value="Unassembled WGS sequence"/>
</dbReference>
<dbReference type="AlphaFoldDB" id="A0A090T5M2"/>
<name>A0A090T5M2_9VIBR</name>
<comment type="caution">
    <text evidence="1">The sequence shown here is derived from an EMBL/GenBank/DDBJ whole genome shotgun (WGS) entry which is preliminary data.</text>
</comment>
<evidence type="ECO:0000313" key="1">
    <source>
        <dbReference type="EMBL" id="GAL34483.1"/>
    </source>
</evidence>
<protein>
    <submittedName>
        <fullName evidence="1">Uncharacterized protein</fullName>
    </submittedName>
</protein>
<reference evidence="1 2" key="1">
    <citation type="submission" date="2014-09" db="EMBL/GenBank/DDBJ databases">
        <title>Vibrio maritimus JCM 19240. (C210) whole genome shotgun sequence.</title>
        <authorList>
            <person name="Sawabe T."/>
            <person name="Meirelles P."/>
            <person name="Nakanishi M."/>
            <person name="Sayaka M."/>
            <person name="Hattori M."/>
            <person name="Ohkuma M."/>
        </authorList>
    </citation>
    <scope>NUCLEOTIDE SEQUENCE [LARGE SCALE GENOMIC DNA]</scope>
    <source>
        <strain evidence="1 2">JCM 19240</strain>
    </source>
</reference>
<proteinExistence type="predicted"/>
<accession>A0A090T5M2</accession>
<reference evidence="1 2" key="2">
    <citation type="submission" date="2014-09" db="EMBL/GenBank/DDBJ databases">
        <authorList>
            <consortium name="NBRP consortium"/>
            <person name="Sawabe T."/>
            <person name="Meirelles P."/>
            <person name="Nakanishi M."/>
            <person name="Sayaka M."/>
            <person name="Hattori M."/>
            <person name="Ohkuma M."/>
        </authorList>
    </citation>
    <scope>NUCLEOTIDE SEQUENCE [LARGE SCALE GENOMIC DNA]</scope>
    <source>
        <strain evidence="1 2">JCM 19240</strain>
    </source>
</reference>
<sequence>MLFEYSLLLAHQEHAFQVGSLHLQYGLSVIFAVLIDNAQYAMQLLIPFSDGFKVFILASDL</sequence>
<gene>
    <name evidence="1" type="ORF">JCM19240_4033</name>
</gene>
<evidence type="ECO:0000313" key="2">
    <source>
        <dbReference type="Proteomes" id="UP000029224"/>
    </source>
</evidence>
<keyword evidence="2" id="KW-1185">Reference proteome</keyword>
<dbReference type="EMBL" id="BBMT01000005">
    <property type="protein sequence ID" value="GAL34483.1"/>
    <property type="molecule type" value="Genomic_DNA"/>
</dbReference>